<dbReference type="Gene3D" id="2.30.33.40">
    <property type="entry name" value="GroES chaperonin"/>
    <property type="match status" value="2"/>
</dbReference>
<name>A0A9W7G991_9STRA</name>
<dbReference type="FunFam" id="2.30.33.40:FF:000001">
    <property type="entry name" value="10 kDa chaperonin"/>
    <property type="match status" value="1"/>
</dbReference>
<evidence type="ECO:0000313" key="9">
    <source>
        <dbReference type="Proteomes" id="UP001165065"/>
    </source>
</evidence>
<evidence type="ECO:0000256" key="3">
    <source>
        <dbReference type="ARBA" id="ARBA00031971"/>
    </source>
</evidence>
<sequence>MKTITLLLLLLPLVSSFISSPSFHLPTIYHNPPLNVVRKVRKAITSLADVSATQANLNKERTKHRLDGEDIRGPITPMSNGIVVRIKDTLKATLGGILLPDQSASKPSEGVALACGPGRRHPHTGLLIANPVKEGESVLYGKFDGTKINYDDEDCNLIKDDDVIMIYNGATMTMANSRPAKDYVLVKVEGKKGELKTESGIAVSGSTTAGLLPCTGTVVMLGPGRTTSTGEVVKPPVEKGEKVKFRDYAGNEVVIEGEEYSAVRCIDLLSVNN</sequence>
<evidence type="ECO:0000256" key="6">
    <source>
        <dbReference type="RuleBase" id="RU003479"/>
    </source>
</evidence>
<gene>
    <name evidence="8" type="ORF">TrCOL_g856</name>
</gene>
<dbReference type="InterPro" id="IPR011032">
    <property type="entry name" value="GroES-like_sf"/>
</dbReference>
<evidence type="ECO:0000313" key="8">
    <source>
        <dbReference type="EMBL" id="GMI38512.1"/>
    </source>
</evidence>
<dbReference type="Proteomes" id="UP001165065">
    <property type="component" value="Unassembled WGS sequence"/>
</dbReference>
<dbReference type="GO" id="GO:0051082">
    <property type="term" value="F:unfolded protein binding"/>
    <property type="evidence" value="ECO:0007669"/>
    <property type="project" value="TreeGrafter"/>
</dbReference>
<feature type="chain" id="PRO_5040792661" description="20 kDa chaperonin, chloroplastic" evidence="7">
    <location>
        <begin position="17"/>
        <end position="273"/>
    </location>
</feature>
<dbReference type="SUPFAM" id="SSF50129">
    <property type="entry name" value="GroES-like"/>
    <property type="match status" value="2"/>
</dbReference>
<comment type="similarity">
    <text evidence="1 6">Belongs to the GroES chaperonin family.</text>
</comment>
<reference evidence="9" key="1">
    <citation type="journal article" date="2023" name="Commun. Biol.">
        <title>Genome analysis of Parmales, the sister group of diatoms, reveals the evolutionary specialization of diatoms from phago-mixotrophs to photoautotrophs.</title>
        <authorList>
            <person name="Ban H."/>
            <person name="Sato S."/>
            <person name="Yoshikawa S."/>
            <person name="Yamada K."/>
            <person name="Nakamura Y."/>
            <person name="Ichinomiya M."/>
            <person name="Sato N."/>
            <person name="Blanc-Mathieu R."/>
            <person name="Endo H."/>
            <person name="Kuwata A."/>
            <person name="Ogata H."/>
        </authorList>
    </citation>
    <scope>NUCLEOTIDE SEQUENCE [LARGE SCALE GENOMIC DNA]</scope>
</reference>
<keyword evidence="2 6" id="KW-0143">Chaperone</keyword>
<dbReference type="PANTHER" id="PTHR10772:SF63">
    <property type="entry name" value="20 KDA CHAPERONIN, CHLOROPLASTIC"/>
    <property type="match status" value="1"/>
</dbReference>
<evidence type="ECO:0000256" key="2">
    <source>
        <dbReference type="ARBA" id="ARBA00023186"/>
    </source>
</evidence>
<dbReference type="EMBL" id="BRYA01000087">
    <property type="protein sequence ID" value="GMI38512.1"/>
    <property type="molecule type" value="Genomic_DNA"/>
</dbReference>
<dbReference type="CDD" id="cd00320">
    <property type="entry name" value="cpn10"/>
    <property type="match status" value="2"/>
</dbReference>
<evidence type="ECO:0000256" key="5">
    <source>
        <dbReference type="ARBA" id="ARBA00079398"/>
    </source>
</evidence>
<dbReference type="OrthoDB" id="184876at2759"/>
<accession>A0A9W7G991</accession>
<evidence type="ECO:0000256" key="1">
    <source>
        <dbReference type="ARBA" id="ARBA00006975"/>
    </source>
</evidence>
<protein>
    <recommendedName>
        <fullName evidence="4">20 kDa chaperonin, chloroplastic</fullName>
    </recommendedName>
    <alternativeName>
        <fullName evidence="3">Chaperonin 10</fullName>
    </alternativeName>
    <alternativeName>
        <fullName evidence="5">Protein Cpn21</fullName>
    </alternativeName>
</protein>
<dbReference type="GO" id="GO:0005739">
    <property type="term" value="C:mitochondrion"/>
    <property type="evidence" value="ECO:0007669"/>
    <property type="project" value="TreeGrafter"/>
</dbReference>
<dbReference type="InterPro" id="IPR020818">
    <property type="entry name" value="Chaperonin_GroES"/>
</dbReference>
<dbReference type="AlphaFoldDB" id="A0A9W7G991"/>
<keyword evidence="7" id="KW-0732">Signal</keyword>
<dbReference type="Pfam" id="PF00166">
    <property type="entry name" value="Cpn10"/>
    <property type="match status" value="2"/>
</dbReference>
<dbReference type="PANTHER" id="PTHR10772">
    <property type="entry name" value="10 KDA HEAT SHOCK PROTEIN"/>
    <property type="match status" value="1"/>
</dbReference>
<dbReference type="InterPro" id="IPR037124">
    <property type="entry name" value="Chaperonin_GroES_sf"/>
</dbReference>
<dbReference type="SMART" id="SM00883">
    <property type="entry name" value="Cpn10"/>
    <property type="match status" value="2"/>
</dbReference>
<evidence type="ECO:0000256" key="7">
    <source>
        <dbReference type="SAM" id="SignalP"/>
    </source>
</evidence>
<dbReference type="GO" id="GO:0044183">
    <property type="term" value="F:protein folding chaperone"/>
    <property type="evidence" value="ECO:0007669"/>
    <property type="project" value="InterPro"/>
</dbReference>
<dbReference type="PRINTS" id="PR00297">
    <property type="entry name" value="CHAPERONIN10"/>
</dbReference>
<organism evidence="8 9">
    <name type="scientific">Triparma columacea</name>
    <dbReference type="NCBI Taxonomy" id="722753"/>
    <lineage>
        <taxon>Eukaryota</taxon>
        <taxon>Sar</taxon>
        <taxon>Stramenopiles</taxon>
        <taxon>Ochrophyta</taxon>
        <taxon>Bolidophyceae</taxon>
        <taxon>Parmales</taxon>
        <taxon>Triparmaceae</taxon>
        <taxon>Triparma</taxon>
    </lineage>
</organism>
<evidence type="ECO:0000256" key="4">
    <source>
        <dbReference type="ARBA" id="ARBA00073031"/>
    </source>
</evidence>
<feature type="signal peptide" evidence="7">
    <location>
        <begin position="1"/>
        <end position="16"/>
    </location>
</feature>
<keyword evidence="9" id="KW-1185">Reference proteome</keyword>
<dbReference type="GO" id="GO:0051087">
    <property type="term" value="F:protein-folding chaperone binding"/>
    <property type="evidence" value="ECO:0007669"/>
    <property type="project" value="TreeGrafter"/>
</dbReference>
<dbReference type="GO" id="GO:0046872">
    <property type="term" value="F:metal ion binding"/>
    <property type="evidence" value="ECO:0007669"/>
    <property type="project" value="TreeGrafter"/>
</dbReference>
<dbReference type="GO" id="GO:0005524">
    <property type="term" value="F:ATP binding"/>
    <property type="evidence" value="ECO:0007669"/>
    <property type="project" value="InterPro"/>
</dbReference>
<proteinExistence type="inferred from homology"/>
<comment type="caution">
    <text evidence="8">The sequence shown here is derived from an EMBL/GenBank/DDBJ whole genome shotgun (WGS) entry which is preliminary data.</text>
</comment>